<dbReference type="EMBL" id="MU277222">
    <property type="protein sequence ID" value="KAI0059973.1"/>
    <property type="molecule type" value="Genomic_DNA"/>
</dbReference>
<protein>
    <submittedName>
        <fullName evidence="1">Cytochrome P450</fullName>
    </submittedName>
</protein>
<sequence>MLVHEDTVPAVLYATLTSWPVATLAAILLAVQWYRLRNSGVSRFFTLTLVWHRYFDQLRAIPTVGYSAPILSYITAFRFNADGHKLLQQGYETYKPGLFKIATWDHWYVTATGPQLVEDVSKAPEDVLSMRNGMYYFFQTGYTMGPKVMHNPYHIPLIRSQLTRRVAVVVDDIHQEVVAAFNSAIKFEKGLEWTPLFSQSNTTMEEIFCRINNRVFIGAPKYLDEDYQKLNIEFALDVVLRAGKIRRFPKFLHPIVGPFLTRLPTQLRRQTKHLEPIIEARRRLLKDHGDNWDKPNDMLTWLMDAAEGEELSTTNIARRILVLNFASLHTSSKTFTYALYDLAAHPQYLQPLREEIEAVVASDGWTKAAMSKMYKVDSFLRESQRVHGVNVGNMRRIVLKPFTFSNGITVPPGTVVACSTRGMHHDGANFDHPDVFDAFRFADLPKEEFAKHQMVSTSTEHLAFGHGLHSCPGRFFVATELKIMLAHIVITYDVKFNEGQEYPPDRFAGEQVSPGVAAIMFRRRRMTD</sequence>
<organism evidence="1 2">
    <name type="scientific">Artomyces pyxidatus</name>
    <dbReference type="NCBI Taxonomy" id="48021"/>
    <lineage>
        <taxon>Eukaryota</taxon>
        <taxon>Fungi</taxon>
        <taxon>Dikarya</taxon>
        <taxon>Basidiomycota</taxon>
        <taxon>Agaricomycotina</taxon>
        <taxon>Agaricomycetes</taxon>
        <taxon>Russulales</taxon>
        <taxon>Auriscalpiaceae</taxon>
        <taxon>Artomyces</taxon>
    </lineage>
</organism>
<reference evidence="1" key="1">
    <citation type="submission" date="2021-03" db="EMBL/GenBank/DDBJ databases">
        <authorList>
            <consortium name="DOE Joint Genome Institute"/>
            <person name="Ahrendt S."/>
            <person name="Looney B.P."/>
            <person name="Miyauchi S."/>
            <person name="Morin E."/>
            <person name="Drula E."/>
            <person name="Courty P.E."/>
            <person name="Chicoki N."/>
            <person name="Fauchery L."/>
            <person name="Kohler A."/>
            <person name="Kuo A."/>
            <person name="Labutti K."/>
            <person name="Pangilinan J."/>
            <person name="Lipzen A."/>
            <person name="Riley R."/>
            <person name="Andreopoulos W."/>
            <person name="He G."/>
            <person name="Johnson J."/>
            <person name="Barry K.W."/>
            <person name="Grigoriev I.V."/>
            <person name="Nagy L."/>
            <person name="Hibbett D."/>
            <person name="Henrissat B."/>
            <person name="Matheny P.B."/>
            <person name="Labbe J."/>
            <person name="Martin F."/>
        </authorList>
    </citation>
    <scope>NUCLEOTIDE SEQUENCE</scope>
    <source>
        <strain evidence="1">HHB10654</strain>
    </source>
</reference>
<evidence type="ECO:0000313" key="2">
    <source>
        <dbReference type="Proteomes" id="UP000814140"/>
    </source>
</evidence>
<gene>
    <name evidence="1" type="ORF">BV25DRAFT_1808167</name>
</gene>
<comment type="caution">
    <text evidence="1">The sequence shown here is derived from an EMBL/GenBank/DDBJ whole genome shotgun (WGS) entry which is preliminary data.</text>
</comment>
<keyword evidence="2" id="KW-1185">Reference proteome</keyword>
<dbReference type="Proteomes" id="UP000814140">
    <property type="component" value="Unassembled WGS sequence"/>
</dbReference>
<name>A0ACB8SUT6_9AGAM</name>
<reference evidence="1" key="2">
    <citation type="journal article" date="2022" name="New Phytol.">
        <title>Evolutionary transition to the ectomycorrhizal habit in the genomes of a hyperdiverse lineage of mushroom-forming fungi.</title>
        <authorList>
            <person name="Looney B."/>
            <person name="Miyauchi S."/>
            <person name="Morin E."/>
            <person name="Drula E."/>
            <person name="Courty P.E."/>
            <person name="Kohler A."/>
            <person name="Kuo A."/>
            <person name="LaButti K."/>
            <person name="Pangilinan J."/>
            <person name="Lipzen A."/>
            <person name="Riley R."/>
            <person name="Andreopoulos W."/>
            <person name="He G."/>
            <person name="Johnson J."/>
            <person name="Nolan M."/>
            <person name="Tritt A."/>
            <person name="Barry K.W."/>
            <person name="Grigoriev I.V."/>
            <person name="Nagy L.G."/>
            <person name="Hibbett D."/>
            <person name="Henrissat B."/>
            <person name="Matheny P.B."/>
            <person name="Labbe J."/>
            <person name="Martin F.M."/>
        </authorList>
    </citation>
    <scope>NUCLEOTIDE SEQUENCE</scope>
    <source>
        <strain evidence="1">HHB10654</strain>
    </source>
</reference>
<proteinExistence type="predicted"/>
<accession>A0ACB8SUT6</accession>
<evidence type="ECO:0000313" key="1">
    <source>
        <dbReference type="EMBL" id="KAI0059973.1"/>
    </source>
</evidence>